<dbReference type="InterPro" id="IPR032695">
    <property type="entry name" value="Integrin_dom_sf"/>
</dbReference>
<dbReference type="PROSITE" id="PS00243">
    <property type="entry name" value="I_EGF_1"/>
    <property type="match status" value="1"/>
</dbReference>
<dbReference type="SMART" id="SM01241">
    <property type="entry name" value="Integrin_b_cyt"/>
    <property type="match status" value="1"/>
</dbReference>
<evidence type="ECO:0000256" key="18">
    <source>
        <dbReference type="SAM" id="SignalP"/>
    </source>
</evidence>
<evidence type="ECO:0000259" key="20">
    <source>
        <dbReference type="SMART" id="SM00423"/>
    </source>
</evidence>
<keyword evidence="23" id="KW-1185">Reference proteome</keyword>
<dbReference type="InterPro" id="IPR040622">
    <property type="entry name" value="EGF_integrin_1"/>
</dbReference>
<organism evidence="22 23">
    <name type="scientific">Clavelina lepadiformis</name>
    <name type="common">Light-bulb sea squirt</name>
    <name type="synonym">Ascidia lepadiformis</name>
    <dbReference type="NCBI Taxonomy" id="159417"/>
    <lineage>
        <taxon>Eukaryota</taxon>
        <taxon>Metazoa</taxon>
        <taxon>Chordata</taxon>
        <taxon>Tunicata</taxon>
        <taxon>Ascidiacea</taxon>
        <taxon>Aplousobranchia</taxon>
        <taxon>Clavelinidae</taxon>
        <taxon>Clavelina</taxon>
    </lineage>
</organism>
<keyword evidence="13 17" id="KW-0472">Membrane</keyword>
<dbReference type="Gene3D" id="2.60.40.1510">
    <property type="entry name" value="ntegrin, alpha v. Chain A, domain 3"/>
    <property type="match status" value="1"/>
</dbReference>
<dbReference type="Pfam" id="PF18372">
    <property type="entry name" value="I-EGF_1"/>
    <property type="match status" value="1"/>
</dbReference>
<keyword evidence="11 17" id="KW-1133">Transmembrane helix</keyword>
<dbReference type="Pfam" id="PF08725">
    <property type="entry name" value="Integrin_b_cyt"/>
    <property type="match status" value="1"/>
</dbReference>
<dbReference type="PANTHER" id="PTHR10082:SF60">
    <property type="entry name" value="INTEGRIN BETA-PS"/>
    <property type="match status" value="1"/>
</dbReference>
<evidence type="ECO:0000313" key="23">
    <source>
        <dbReference type="Proteomes" id="UP001642483"/>
    </source>
</evidence>
<comment type="subcellular location">
    <subcellularLocation>
        <location evidence="16">Cell membrane</location>
        <topology evidence="16">Single-pass type I membrane protein</topology>
    </subcellularLocation>
    <subcellularLocation>
        <location evidence="1">Membrane</location>
        <topology evidence="1">Single-pass type I membrane protein</topology>
    </subcellularLocation>
</comment>
<evidence type="ECO:0000256" key="16">
    <source>
        <dbReference type="RuleBase" id="RU000633"/>
    </source>
</evidence>
<keyword evidence="6 18" id="KW-0732">Signal</keyword>
<evidence type="ECO:0000256" key="5">
    <source>
        <dbReference type="ARBA" id="ARBA00022723"/>
    </source>
</evidence>
<comment type="caution">
    <text evidence="22">The sequence shown here is derived from an EMBL/GenBank/DDBJ whole genome shotgun (WGS) entry which is preliminary data.</text>
</comment>
<dbReference type="PIRSF" id="PIRSF002512">
    <property type="entry name" value="Integrin_B"/>
    <property type="match status" value="1"/>
</dbReference>
<dbReference type="InterPro" id="IPR057243">
    <property type="entry name" value="Integrin_I-EGF_CS"/>
</dbReference>
<feature type="domain" description="Integrin beta subunit cytoplasmic" evidence="21">
    <location>
        <begin position="798"/>
        <end position="844"/>
    </location>
</feature>
<feature type="domain" description="PSI" evidence="20">
    <location>
        <begin position="32"/>
        <end position="91"/>
    </location>
</feature>
<evidence type="ECO:0000313" key="22">
    <source>
        <dbReference type="EMBL" id="CAK8694969.1"/>
    </source>
</evidence>
<evidence type="ECO:0000259" key="19">
    <source>
        <dbReference type="SMART" id="SM00187"/>
    </source>
</evidence>
<evidence type="ECO:0000256" key="1">
    <source>
        <dbReference type="ARBA" id="ARBA00004479"/>
    </source>
</evidence>
<evidence type="ECO:0000256" key="2">
    <source>
        <dbReference type="ARBA" id="ARBA00007449"/>
    </source>
</evidence>
<keyword evidence="10 16" id="KW-0130">Cell adhesion</keyword>
<dbReference type="InterPro" id="IPR015812">
    <property type="entry name" value="Integrin_bsu"/>
</dbReference>
<dbReference type="Gene3D" id="2.10.25.10">
    <property type="entry name" value="Laminin"/>
    <property type="match status" value="1"/>
</dbReference>
<dbReference type="Gene3D" id="2.170.300.10">
    <property type="entry name" value="Tie2 ligand-binding domain superfamily"/>
    <property type="match status" value="1"/>
</dbReference>
<evidence type="ECO:0000256" key="10">
    <source>
        <dbReference type="ARBA" id="ARBA00022889"/>
    </source>
</evidence>
<evidence type="ECO:0000256" key="7">
    <source>
        <dbReference type="ARBA" id="ARBA00022737"/>
    </source>
</evidence>
<evidence type="ECO:0000256" key="13">
    <source>
        <dbReference type="ARBA" id="ARBA00023136"/>
    </source>
</evidence>
<evidence type="ECO:0000256" key="15">
    <source>
        <dbReference type="ARBA" id="ARBA00023180"/>
    </source>
</evidence>
<evidence type="ECO:0000256" key="3">
    <source>
        <dbReference type="ARBA" id="ARBA00022536"/>
    </source>
</evidence>
<keyword evidence="3" id="KW-0245">EGF-like domain</keyword>
<dbReference type="SUPFAM" id="SSF69179">
    <property type="entry name" value="Integrin domains"/>
    <property type="match status" value="1"/>
</dbReference>
<dbReference type="SUPFAM" id="SSF53300">
    <property type="entry name" value="vWA-like"/>
    <property type="match status" value="1"/>
</dbReference>
<feature type="transmembrane region" description="Helical" evidence="17">
    <location>
        <begin position="776"/>
        <end position="797"/>
    </location>
</feature>
<dbReference type="InterPro" id="IPR036465">
    <property type="entry name" value="vWFA_dom_sf"/>
</dbReference>
<dbReference type="EMBL" id="CAWYQH010000141">
    <property type="protein sequence ID" value="CAK8694969.1"/>
    <property type="molecule type" value="Genomic_DNA"/>
</dbReference>
<feature type="domain" description="Integrin beta subunit VWA" evidence="19">
    <location>
        <begin position="40"/>
        <end position="477"/>
    </location>
</feature>
<keyword evidence="8" id="KW-0106">Calcium</keyword>
<keyword evidence="12 16" id="KW-0401">Integrin</keyword>
<evidence type="ECO:0000256" key="11">
    <source>
        <dbReference type="ARBA" id="ARBA00022989"/>
    </source>
</evidence>
<name>A0ABP0GVY9_CLALP</name>
<evidence type="ECO:0000259" key="21">
    <source>
        <dbReference type="SMART" id="SM01241"/>
    </source>
</evidence>
<proteinExistence type="inferred from homology"/>
<keyword evidence="14" id="KW-1015">Disulfide bond</keyword>
<evidence type="ECO:0000256" key="12">
    <source>
        <dbReference type="ARBA" id="ARBA00023037"/>
    </source>
</evidence>
<accession>A0ABP0GVY9</accession>
<dbReference type="Gene3D" id="3.30.1680.10">
    <property type="entry name" value="ligand-binding face of the semaphorins, domain 2"/>
    <property type="match status" value="1"/>
</dbReference>
<dbReference type="SMART" id="SM00187">
    <property type="entry name" value="INB"/>
    <property type="match status" value="1"/>
</dbReference>
<evidence type="ECO:0000256" key="8">
    <source>
        <dbReference type="ARBA" id="ARBA00022837"/>
    </source>
</evidence>
<dbReference type="InterPro" id="IPR016201">
    <property type="entry name" value="PSI"/>
</dbReference>
<dbReference type="Proteomes" id="UP001642483">
    <property type="component" value="Unassembled WGS sequence"/>
</dbReference>
<dbReference type="SUPFAM" id="SSF103575">
    <property type="entry name" value="Plexin repeat"/>
    <property type="match status" value="1"/>
</dbReference>
<keyword evidence="7" id="KW-0677">Repeat</keyword>
<reference evidence="22 23" key="1">
    <citation type="submission" date="2024-02" db="EMBL/GenBank/DDBJ databases">
        <authorList>
            <person name="Daric V."/>
            <person name="Darras S."/>
        </authorList>
    </citation>
    <scope>NUCLEOTIDE SEQUENCE [LARGE SCALE GENOMIC DNA]</scope>
</reference>
<gene>
    <name evidence="22" type="ORF">CVLEPA_LOCUS28286</name>
</gene>
<protein>
    <recommendedName>
        <fullName evidence="16">Integrin beta</fullName>
    </recommendedName>
</protein>
<sequence>MVRYSLCFVLFFLVTQRFVSCEDLTETQINKLCEDLNIATCDQCIQAHPDCAWCAVPLSGAKIKRCRTHRKLKQLGECPSDQIKFLESTTPAKNDTPLSEPSLSQLGPVVQLQPQVIQINIRRGDRVKFNITFRKVTDYPVDLYYLMDLSHSMLDDLKTLQRLGQSLADDIKTNVTSNIQMGFGTFVDKVMMPFASTVTEQLQNPCAKNQEDNVCAPPFGFKHQQSISDQVEKFRTSVANTTISGNIDSPEGSFDALMQIAVCGDKIGWRADATHLVIVTTDASFHMALDGKLAAILEANDMKCHLSKGANPNLPADTVYDKSKYLDYPSIGQLRAAFKDNKIQPIFAVTKEVRSLYEELRQLIPNSYVDELANDSSNIIGIISAAYNQLRGKLDMSLDENIPPEISLRYRVLCPNRTDWKNNSLSCDQIQIGSEIVYEFEAIAEGCPSQNIMRPLTFTSSSLQEDVKIFFNFLCNCECSKHPVVSSVNCSTNGSLVCGVCECDSGHEGAQCQCIQTQADVSLLSQCKQNGENNDDICEGNGVCECGTCVCNEGYRGQFCQCSSKGCPTSNDGICGGADKGTCENCDGIAKCNCKNGWTLHPEIQTCNCHDDLCKANVTSDVLCSSNGECDCNRCKCFNDSTIYSGQFCDVCINPVCKPVVECEGTSMQSCAQCVNEAQRLRENQNEKCFDKCADIDYTLLTSIPDCTNCFDSSCSKFCEDIDVNIAAPKDCQAFLANSECTVQFDIVWRKSTNDYQLLVKEFDKAQDCPQPINPLLIVLPIVAGIVLLGLLALIAWKIFQTMRDKREWLSFENEMKQSKWTKDINPVFQKPTSRFENPSYGGEGH</sequence>
<dbReference type="PRINTS" id="PR01186">
    <property type="entry name" value="INTEGRINB"/>
</dbReference>
<evidence type="ECO:0000256" key="6">
    <source>
        <dbReference type="ARBA" id="ARBA00022729"/>
    </source>
</evidence>
<feature type="chain" id="PRO_5045354441" description="Integrin beta" evidence="18">
    <location>
        <begin position="22"/>
        <end position="846"/>
    </location>
</feature>
<feature type="signal peptide" evidence="18">
    <location>
        <begin position="1"/>
        <end position="21"/>
    </location>
</feature>
<keyword evidence="15" id="KW-0325">Glycoprotein</keyword>
<keyword evidence="9" id="KW-0460">Magnesium</keyword>
<dbReference type="Gene3D" id="1.20.5.100">
    <property type="entry name" value="Cytochrome c1, transmembrane anchor, C-terminal"/>
    <property type="match status" value="1"/>
</dbReference>
<evidence type="ECO:0000256" key="4">
    <source>
        <dbReference type="ARBA" id="ARBA00022692"/>
    </source>
</evidence>
<dbReference type="Pfam" id="PF00362">
    <property type="entry name" value="Integrin_beta"/>
    <property type="match status" value="1"/>
</dbReference>
<evidence type="ECO:0000256" key="9">
    <source>
        <dbReference type="ARBA" id="ARBA00022842"/>
    </source>
</evidence>
<keyword evidence="4 16" id="KW-0812">Transmembrane</keyword>
<evidence type="ECO:0000256" key="17">
    <source>
        <dbReference type="SAM" id="Phobius"/>
    </source>
</evidence>
<keyword evidence="5" id="KW-0479">Metal-binding</keyword>
<dbReference type="PANTHER" id="PTHR10082">
    <property type="entry name" value="INTEGRIN BETA SUBUNIT"/>
    <property type="match status" value="1"/>
</dbReference>
<comment type="similarity">
    <text evidence="2 16">Belongs to the integrin beta chain family.</text>
</comment>
<dbReference type="InterPro" id="IPR002369">
    <property type="entry name" value="Integrin_bsu_VWA"/>
</dbReference>
<dbReference type="SMART" id="SM00423">
    <property type="entry name" value="PSI"/>
    <property type="match status" value="1"/>
</dbReference>
<dbReference type="Gene3D" id="3.40.50.410">
    <property type="entry name" value="von Willebrand factor, type A domain"/>
    <property type="match status" value="1"/>
</dbReference>
<dbReference type="InterPro" id="IPR014836">
    <property type="entry name" value="Integrin_bsu_cyt_dom"/>
</dbReference>
<evidence type="ECO:0000256" key="14">
    <source>
        <dbReference type="ARBA" id="ARBA00023157"/>
    </source>
</evidence>